<gene>
    <name evidence="1" type="primary">TAO3_6</name>
    <name evidence="1" type="ORF">LPJ66_009684</name>
</gene>
<name>A0ACC1I6F7_9FUNG</name>
<reference evidence="1" key="1">
    <citation type="submission" date="2022-07" db="EMBL/GenBank/DDBJ databases">
        <title>Phylogenomic reconstructions and comparative analyses of Kickxellomycotina fungi.</title>
        <authorList>
            <person name="Reynolds N.K."/>
            <person name="Stajich J.E."/>
            <person name="Barry K."/>
            <person name="Grigoriev I.V."/>
            <person name="Crous P."/>
            <person name="Smith M.E."/>
        </authorList>
    </citation>
    <scope>NUCLEOTIDE SEQUENCE</scope>
    <source>
        <strain evidence="1">Benny 63K</strain>
    </source>
</reference>
<organism evidence="1 2">
    <name type="scientific">Kickxella alabastrina</name>
    <dbReference type="NCBI Taxonomy" id="61397"/>
    <lineage>
        <taxon>Eukaryota</taxon>
        <taxon>Fungi</taxon>
        <taxon>Fungi incertae sedis</taxon>
        <taxon>Zoopagomycota</taxon>
        <taxon>Kickxellomycotina</taxon>
        <taxon>Kickxellomycetes</taxon>
        <taxon>Kickxellales</taxon>
        <taxon>Kickxellaceae</taxon>
        <taxon>Kickxella</taxon>
    </lineage>
</organism>
<dbReference type="Proteomes" id="UP001150581">
    <property type="component" value="Unassembled WGS sequence"/>
</dbReference>
<evidence type="ECO:0000313" key="2">
    <source>
        <dbReference type="Proteomes" id="UP001150581"/>
    </source>
</evidence>
<feature type="non-terminal residue" evidence="1">
    <location>
        <position position="1194"/>
    </location>
</feature>
<protein>
    <submittedName>
        <fullName evidence="1">Cell morphogenesis protein PAG1</fullName>
    </submittedName>
</protein>
<dbReference type="EMBL" id="JANBPG010002287">
    <property type="protein sequence ID" value="KAJ1886329.1"/>
    <property type="molecule type" value="Genomic_DNA"/>
</dbReference>
<evidence type="ECO:0000313" key="1">
    <source>
        <dbReference type="EMBL" id="KAJ1886329.1"/>
    </source>
</evidence>
<accession>A0ACC1I6F7</accession>
<comment type="caution">
    <text evidence="1">The sequence shown here is derived from an EMBL/GenBank/DDBJ whole genome shotgun (WGS) entry which is preliminary data.</text>
</comment>
<sequence length="1194" mass="125742">MDARSYQERGGHNKSITETFDDHSISQQDTTNAHYYQQQQQHHHHHHHHHHYYHQHHQHHQQPPGIPFHQDAQAGSIEQYAIRMLYEEFRDRAAHKIDSIVELRLDREPGLAKYLEPGADLVFDRTLEKLGQLARRRPRVIIELLLVWRKTTVDAAAAADEYPLEPPAVVSAAVGSGMFSASGLDPLGKPTTAAAALSRANYIVKERRSLASVYILCRALSYVVRQLEATHLEGDLGDRLEELVFGQVKQANPTNLRRSHNRREIQDMYARLIGLISEIRFASMSDRFIAELERIPMVGGGRGSGGGGGGSGGGGSGGGGGDGGGGGGNSTSSSSSNNDERIVALLHNMRFLRLRVFPIDALEESSAFLLSCAKFYSRTTGSLRLKHAWATLLTELLMPMAAVVDAEVNLPELVQAIDIIYTKAMKMAAKVRHVNVAFPLAAATLCISRRDVFHQRWLSLLEYCIQRLKDKQFRRVSMDAILRMFWVYLFRYPEANAVVLRRIDSLSRIFFPATKLHAWPKTVPPAAFVYFLTCAACYSFDFAMRQLLQNMLQIDSAWPGTTRDIAEAGPILDTLNPARVGLAFQALLSVAAIASNKAAAAAASAAAAAAANAGSKGASNKHGGGGSSNVGGSSNESPADPVTLKLQPPFPGVAQLSGLDVFGLASQSGKGSGGGDSVHHRGGVLSIDGSIGDGGGSGGGGSGGGAGAGGGSDRALGNSFSATIGASSDASASTAAPTPASGPGAFSNRAPGASQPPFIVPDNLPDNIRKALSTAIGVVARYFNVLYPVFGHYVLADERLWRLTRTVPPMSSVVLTGSTFSFENTALLVSSAASSREHQAAGANGISASAGGPIAVGGASAAAVQTSRALTMAEDPGTSGSAGETGAGMGDANSGGADDSRVGSDAAASILRQAAARYPVERQVYLDLMSVYTRNVPRSQMFWEQADLSKLIDIMVQNILHVDQTLAAESRACLLDLLCPPSVRRLFDTRTAARLFATSFDRLLAISQAVTRATQILRATDERFSEILAGGIFSRDSRSSVSFAQPGDPLSDAPGVWPFGMSQVGGVGGNSSGGRRFIHAANLSTTSNTSASAAAAAATATAASGGIPPPLGGDFSSRSFNGAMSDPGEDSVLMRHAHSLSGQIADEDFSDLEESSSAAAAVAAALDTKARLQKSTFGASASATAGELNGGFLH</sequence>
<keyword evidence="2" id="KW-1185">Reference proteome</keyword>
<proteinExistence type="predicted"/>